<comment type="caution">
    <text evidence="6">The sequence shown here is derived from an EMBL/GenBank/DDBJ whole genome shotgun (WGS) entry which is preliminary data.</text>
</comment>
<protein>
    <submittedName>
        <fullName evidence="6">Sugar (Pentulose or hexulose) kinase</fullName>
    </submittedName>
</protein>
<dbReference type="Proteomes" id="UP000759443">
    <property type="component" value="Unassembled WGS sequence"/>
</dbReference>
<evidence type="ECO:0000256" key="3">
    <source>
        <dbReference type="ARBA" id="ARBA00022777"/>
    </source>
</evidence>
<comment type="similarity">
    <text evidence="1">Belongs to the FGGY kinase family.</text>
</comment>
<dbReference type="InterPro" id="IPR018484">
    <property type="entry name" value="FGGY_N"/>
</dbReference>
<reference evidence="6 7" key="1">
    <citation type="submission" date="2021-03" db="EMBL/GenBank/DDBJ databases">
        <title>Genomic Encyclopedia of Type Strains, Phase IV (KMG-IV): sequencing the most valuable type-strain genomes for metagenomic binning, comparative biology and taxonomic classification.</title>
        <authorList>
            <person name="Goeker M."/>
        </authorList>
    </citation>
    <scope>NUCLEOTIDE SEQUENCE [LARGE SCALE GENOMIC DNA]</scope>
    <source>
        <strain evidence="6 7">DSM 21600</strain>
    </source>
</reference>
<dbReference type="InterPro" id="IPR049382">
    <property type="entry name" value="FGGY_C_2"/>
</dbReference>
<evidence type="ECO:0000256" key="2">
    <source>
        <dbReference type="ARBA" id="ARBA00022679"/>
    </source>
</evidence>
<dbReference type="Pfam" id="PF00370">
    <property type="entry name" value="FGGY_N"/>
    <property type="match status" value="1"/>
</dbReference>
<gene>
    <name evidence="6" type="ORF">J2Z17_000940</name>
</gene>
<proteinExistence type="inferred from homology"/>
<feature type="domain" description="Carbohydrate kinase FGGY C-terminal" evidence="5">
    <location>
        <begin position="250"/>
        <end position="422"/>
    </location>
</feature>
<dbReference type="SUPFAM" id="SSF53067">
    <property type="entry name" value="Actin-like ATPase domain"/>
    <property type="match status" value="1"/>
</dbReference>
<dbReference type="InterPro" id="IPR043129">
    <property type="entry name" value="ATPase_NBD"/>
</dbReference>
<evidence type="ECO:0000313" key="6">
    <source>
        <dbReference type="EMBL" id="MBP1849519.1"/>
    </source>
</evidence>
<name>A0ABS4DV00_9HYPH</name>
<sequence length="463" mass="49214">MANPRHVAVIDIGKTNAKVALVDLDAHAEIAVCRRANAVLPGPPYPHYDTDGLWQFILDSLGALHRTAAIDAITVTTHGASAALLDADGKLAAPVLDYEHDGPDSLAADYDALRPDFAETGSPRLPMGLNLAAQLFWQFRSFPEISDATKTILTYPQYWVFRLTGRAVSEVTSLGCHTDLWCPTKNRYSSLVERQGWSALMAPVARATDRIGPVLPEIAETCGLSPDVPVFCGIHDSNASLYAHLATRPAPFSVVSTGTWVISMAIGGKAVTLDPARDTLINVNALGDPVPSARFMGGREFELMTRGHTGSFDAADIEAVLARDIQLMPAVETRSGPFQGRRHSWSVDEASLTDGARFAALSYYLALMTATGLDIVGAAGEVLVEGPFGDNCAFLDMLASATGRPVRAVSGTGTSIGAALLTVAARQGEIDPHARARTGSPALAAYATRWRNRVKSTTPARPG</sequence>
<dbReference type="CDD" id="cd07772">
    <property type="entry name" value="ASKHA_NBD_FGGY_NaCK-like"/>
    <property type="match status" value="1"/>
</dbReference>
<dbReference type="Pfam" id="PF21546">
    <property type="entry name" value="FGGY_C_2"/>
    <property type="match status" value="1"/>
</dbReference>
<dbReference type="EMBL" id="JAGGJU010000002">
    <property type="protein sequence ID" value="MBP1849519.1"/>
    <property type="molecule type" value="Genomic_DNA"/>
</dbReference>
<evidence type="ECO:0000259" key="5">
    <source>
        <dbReference type="Pfam" id="PF21546"/>
    </source>
</evidence>
<accession>A0ABS4DV00</accession>
<evidence type="ECO:0000313" key="7">
    <source>
        <dbReference type="Proteomes" id="UP000759443"/>
    </source>
</evidence>
<dbReference type="PANTHER" id="PTHR43095">
    <property type="entry name" value="SUGAR KINASE"/>
    <property type="match status" value="1"/>
</dbReference>
<dbReference type="GO" id="GO:0016301">
    <property type="term" value="F:kinase activity"/>
    <property type="evidence" value="ECO:0007669"/>
    <property type="project" value="UniProtKB-KW"/>
</dbReference>
<organism evidence="6 7">
    <name type="scientific">Rhizobium halophytocola</name>
    <dbReference type="NCBI Taxonomy" id="735519"/>
    <lineage>
        <taxon>Bacteria</taxon>
        <taxon>Pseudomonadati</taxon>
        <taxon>Pseudomonadota</taxon>
        <taxon>Alphaproteobacteria</taxon>
        <taxon>Hyphomicrobiales</taxon>
        <taxon>Rhizobiaceae</taxon>
        <taxon>Rhizobium/Agrobacterium group</taxon>
        <taxon>Rhizobium</taxon>
    </lineage>
</organism>
<dbReference type="RefSeq" id="WP_209942671.1">
    <property type="nucleotide sequence ID" value="NZ_JAGGJU010000002.1"/>
</dbReference>
<dbReference type="InterPro" id="IPR050406">
    <property type="entry name" value="FGGY_Carb_Kinase"/>
</dbReference>
<keyword evidence="2" id="KW-0808">Transferase</keyword>
<evidence type="ECO:0000256" key="1">
    <source>
        <dbReference type="ARBA" id="ARBA00009156"/>
    </source>
</evidence>
<dbReference type="Gene3D" id="3.30.420.40">
    <property type="match status" value="2"/>
</dbReference>
<evidence type="ECO:0000259" key="4">
    <source>
        <dbReference type="Pfam" id="PF00370"/>
    </source>
</evidence>
<keyword evidence="3 6" id="KW-0418">Kinase</keyword>
<dbReference type="PANTHER" id="PTHR43095:SF5">
    <property type="entry name" value="XYLULOSE KINASE"/>
    <property type="match status" value="1"/>
</dbReference>
<feature type="domain" description="Carbohydrate kinase FGGY N-terminal" evidence="4">
    <location>
        <begin position="8"/>
        <end position="241"/>
    </location>
</feature>
<keyword evidence="7" id="KW-1185">Reference proteome</keyword>